<evidence type="ECO:0000259" key="2">
    <source>
        <dbReference type="PROSITE" id="PS50206"/>
    </source>
</evidence>
<dbReference type="OrthoDB" id="9808735at2"/>
<name>A0A4Q7RZD2_9BURK</name>
<keyword evidence="1" id="KW-0711">Selenium</keyword>
<dbReference type="Pfam" id="PF00581">
    <property type="entry name" value="Rhodanese"/>
    <property type="match status" value="1"/>
</dbReference>
<dbReference type="InterPro" id="IPR001763">
    <property type="entry name" value="Rhodanese-like_dom"/>
</dbReference>
<dbReference type="PANTHER" id="PTHR30401">
    <property type="entry name" value="TRNA 2-SELENOURIDINE SYNTHASE"/>
    <property type="match status" value="1"/>
</dbReference>
<accession>A0A4Q7RZD2</accession>
<dbReference type="GO" id="GO:0002098">
    <property type="term" value="P:tRNA wobble uridine modification"/>
    <property type="evidence" value="ECO:0007669"/>
    <property type="project" value="InterPro"/>
</dbReference>
<dbReference type="SUPFAM" id="SSF52821">
    <property type="entry name" value="Rhodanese/Cell cycle control phosphatase"/>
    <property type="match status" value="1"/>
</dbReference>
<evidence type="ECO:0000256" key="1">
    <source>
        <dbReference type="ARBA" id="ARBA00023266"/>
    </source>
</evidence>
<proteinExistence type="predicted"/>
<evidence type="ECO:0000313" key="4">
    <source>
        <dbReference type="Proteomes" id="UP000291078"/>
    </source>
</evidence>
<protein>
    <submittedName>
        <fullName evidence="3">tRNA 2-selenouridine synthase</fullName>
    </submittedName>
</protein>
<dbReference type="Gene3D" id="3.40.250.10">
    <property type="entry name" value="Rhodanese-like domain"/>
    <property type="match status" value="1"/>
</dbReference>
<evidence type="ECO:0000313" key="3">
    <source>
        <dbReference type="EMBL" id="RZT39234.1"/>
    </source>
</evidence>
<dbReference type="Proteomes" id="UP000291078">
    <property type="component" value="Unassembled WGS sequence"/>
</dbReference>
<dbReference type="NCBIfam" id="TIGR03167">
    <property type="entry name" value="tRNA_sel_U_synt"/>
    <property type="match status" value="1"/>
</dbReference>
<reference evidence="3 4" key="1">
    <citation type="journal article" date="2015" name="Stand. Genomic Sci.">
        <title>Genomic Encyclopedia of Bacterial and Archaeal Type Strains, Phase III: the genomes of soil and plant-associated and newly described type strains.</title>
        <authorList>
            <person name="Whitman W.B."/>
            <person name="Woyke T."/>
            <person name="Klenk H.P."/>
            <person name="Zhou Y."/>
            <person name="Lilburn T.G."/>
            <person name="Beck B.J."/>
            <person name="De Vos P."/>
            <person name="Vandamme P."/>
            <person name="Eisen J.A."/>
            <person name="Garrity G."/>
            <person name="Hugenholtz P."/>
            <person name="Kyrpides N.C."/>
        </authorList>
    </citation>
    <scope>NUCLEOTIDE SEQUENCE [LARGE SCALE GENOMIC DNA]</scope>
    <source>
        <strain evidence="3 4">ASC-9842</strain>
    </source>
</reference>
<dbReference type="GO" id="GO:0043828">
    <property type="term" value="F:tRNA 2-selenouridine synthase activity"/>
    <property type="evidence" value="ECO:0007669"/>
    <property type="project" value="InterPro"/>
</dbReference>
<dbReference type="InterPro" id="IPR036873">
    <property type="entry name" value="Rhodanese-like_dom_sf"/>
</dbReference>
<organism evidence="3 4">
    <name type="scientific">Cupriavidus agavae</name>
    <dbReference type="NCBI Taxonomy" id="1001822"/>
    <lineage>
        <taxon>Bacteria</taxon>
        <taxon>Pseudomonadati</taxon>
        <taxon>Pseudomonadota</taxon>
        <taxon>Betaproteobacteria</taxon>
        <taxon>Burkholderiales</taxon>
        <taxon>Burkholderiaceae</taxon>
        <taxon>Cupriavidus</taxon>
    </lineage>
</organism>
<sequence length="355" mass="39256">MKPFARVGDRHAFDTIVDARSPAEFELDHMPGAINCPVLDNEERRIVGTLYKQSGPFEARRVGGAMVAANLARHLQGAFAERPANWRPLVYCWRGGLRSGSMTTWLRMVGWDAQQLAGGYKSWRRHVLDTFESQVPQLALVMICGATGSAKTRLLQALAALGEQVLDIEGMARHKGSLLGALPDIAQPSQTAFETALADRIDTFDLTRPVFVEGEGARIGQLNLPVPLVARMRASPCMEIQAAWPARLAYLLQDYAYLGDRPDWLATQLGRLTPLLGRKTIAEWQALAHARDLPALFTELALRHYDPSYERSQRKHFHAWDNRVAVPANDLSEAGIARLAAHVAALAAQRETPGR</sequence>
<dbReference type="RefSeq" id="WP_130391425.1">
    <property type="nucleotide sequence ID" value="NZ_SGXM01000002.1"/>
</dbReference>
<dbReference type="SMART" id="SM00450">
    <property type="entry name" value="RHOD"/>
    <property type="match status" value="1"/>
</dbReference>
<dbReference type="EMBL" id="SGXM01000002">
    <property type="protein sequence ID" value="RZT39234.1"/>
    <property type="molecule type" value="Genomic_DNA"/>
</dbReference>
<dbReference type="Pfam" id="PF26341">
    <property type="entry name" value="AAA_SelU"/>
    <property type="match status" value="1"/>
</dbReference>
<comment type="caution">
    <text evidence="3">The sequence shown here is derived from an EMBL/GenBank/DDBJ whole genome shotgun (WGS) entry which is preliminary data.</text>
</comment>
<feature type="domain" description="Rhodanese" evidence="2">
    <location>
        <begin position="15"/>
        <end position="132"/>
    </location>
</feature>
<gene>
    <name evidence="3" type="ORF">EV147_2429</name>
</gene>
<dbReference type="NCBIfam" id="NF008750">
    <property type="entry name" value="PRK11784.1-2"/>
    <property type="match status" value="1"/>
</dbReference>
<dbReference type="PANTHER" id="PTHR30401:SF0">
    <property type="entry name" value="TRNA 2-SELENOURIDINE SYNTHASE"/>
    <property type="match status" value="1"/>
</dbReference>
<dbReference type="InterPro" id="IPR058840">
    <property type="entry name" value="AAA_SelU"/>
</dbReference>
<keyword evidence="4" id="KW-1185">Reference proteome</keyword>
<dbReference type="PROSITE" id="PS50206">
    <property type="entry name" value="RHODANESE_3"/>
    <property type="match status" value="1"/>
</dbReference>
<dbReference type="AlphaFoldDB" id="A0A4Q7RZD2"/>
<dbReference type="InterPro" id="IPR017582">
    <property type="entry name" value="SelU"/>
</dbReference>
<dbReference type="NCBIfam" id="NF008752">
    <property type="entry name" value="PRK11784.1-4"/>
    <property type="match status" value="1"/>
</dbReference>